<name>A0ABQ6JMM7_9MICO</name>
<accession>A0ABQ6JMM7</accession>
<evidence type="ECO:0000313" key="2">
    <source>
        <dbReference type="EMBL" id="GMA89546.1"/>
    </source>
</evidence>
<evidence type="ECO:0000256" key="1">
    <source>
        <dbReference type="SAM" id="Phobius"/>
    </source>
</evidence>
<protein>
    <recommendedName>
        <fullName evidence="4">MFS transporter</fullName>
    </recommendedName>
</protein>
<feature type="transmembrane region" description="Helical" evidence="1">
    <location>
        <begin position="125"/>
        <end position="148"/>
    </location>
</feature>
<feature type="transmembrane region" description="Helical" evidence="1">
    <location>
        <begin position="82"/>
        <end position="105"/>
    </location>
</feature>
<dbReference type="Proteomes" id="UP001157069">
    <property type="component" value="Unassembled WGS sequence"/>
</dbReference>
<keyword evidence="3" id="KW-1185">Reference proteome</keyword>
<dbReference type="EMBL" id="BSVA01000001">
    <property type="protein sequence ID" value="GMA89546.1"/>
    <property type="molecule type" value="Genomic_DNA"/>
</dbReference>
<organism evidence="2 3">
    <name type="scientific">Homoserinibacter gongjuensis</name>
    <dbReference type="NCBI Taxonomy" id="1162968"/>
    <lineage>
        <taxon>Bacteria</taxon>
        <taxon>Bacillati</taxon>
        <taxon>Actinomycetota</taxon>
        <taxon>Actinomycetes</taxon>
        <taxon>Micrococcales</taxon>
        <taxon>Microbacteriaceae</taxon>
        <taxon>Homoserinibacter</taxon>
    </lineage>
</organism>
<evidence type="ECO:0008006" key="4">
    <source>
        <dbReference type="Google" id="ProtNLM"/>
    </source>
</evidence>
<comment type="caution">
    <text evidence="2">The sequence shown here is derived from an EMBL/GenBank/DDBJ whole genome shotgun (WGS) entry which is preliminary data.</text>
</comment>
<reference evidence="3" key="1">
    <citation type="journal article" date="2019" name="Int. J. Syst. Evol. Microbiol.">
        <title>The Global Catalogue of Microorganisms (GCM) 10K type strain sequencing project: providing services to taxonomists for standard genome sequencing and annotation.</title>
        <authorList>
            <consortium name="The Broad Institute Genomics Platform"/>
            <consortium name="The Broad Institute Genome Sequencing Center for Infectious Disease"/>
            <person name="Wu L."/>
            <person name="Ma J."/>
        </authorList>
    </citation>
    <scope>NUCLEOTIDE SEQUENCE [LARGE SCALE GENOMIC DNA]</scope>
    <source>
        <strain evidence="3">NBRC 108755</strain>
    </source>
</reference>
<keyword evidence="1" id="KW-0472">Membrane</keyword>
<gene>
    <name evidence="2" type="ORF">GCM10025869_00750</name>
</gene>
<keyword evidence="1" id="KW-1133">Transmembrane helix</keyword>
<feature type="transmembrane region" description="Helical" evidence="1">
    <location>
        <begin position="50"/>
        <end position="70"/>
    </location>
</feature>
<sequence>MSRRVVRPAYPGDMTPRAARLLRGALLGTVATMLAAVSHAAGGGPVPGGLALVLGCVFATAVGTIALGRVEAGRRGSPVRTAVAVGIAQLAFHLGFSLLGTGGAVRSTGGHHHALLTVAADPATAIAQGGAGMWLAHLVAAVATVLYLRHLEGRVWAVLARLGGFLLRALGIRMPQRHAPHPRPAVSRTVIAASAWLRDAIARRGPPSVLGA</sequence>
<keyword evidence="1" id="KW-0812">Transmembrane</keyword>
<evidence type="ECO:0000313" key="3">
    <source>
        <dbReference type="Proteomes" id="UP001157069"/>
    </source>
</evidence>
<proteinExistence type="predicted"/>